<dbReference type="PANTHER" id="PTHR31956:SF1">
    <property type="entry name" value="NON-SPECIFIC PHOSPHOLIPASE C1"/>
    <property type="match status" value="1"/>
</dbReference>
<evidence type="ECO:0000313" key="3">
    <source>
        <dbReference type="EMBL" id="GAA2522987.1"/>
    </source>
</evidence>
<dbReference type="Gene3D" id="3.40.720.10">
    <property type="entry name" value="Alkaline Phosphatase, subunit A"/>
    <property type="match status" value="1"/>
</dbReference>
<dbReference type="Pfam" id="PF04185">
    <property type="entry name" value="Phosphoesterase"/>
    <property type="match status" value="1"/>
</dbReference>
<dbReference type="EMBL" id="BAAATM010000003">
    <property type="protein sequence ID" value="GAA2522987.1"/>
    <property type="molecule type" value="Genomic_DNA"/>
</dbReference>
<accession>A0ABN3NI28</accession>
<evidence type="ECO:0000256" key="1">
    <source>
        <dbReference type="ARBA" id="ARBA00022801"/>
    </source>
</evidence>
<dbReference type="PANTHER" id="PTHR31956">
    <property type="entry name" value="NON-SPECIFIC PHOSPHOLIPASE C4-RELATED"/>
    <property type="match status" value="1"/>
</dbReference>
<keyword evidence="1" id="KW-0378">Hydrolase</keyword>
<dbReference type="SUPFAM" id="SSF53649">
    <property type="entry name" value="Alkaline phosphatase-like"/>
    <property type="match status" value="1"/>
</dbReference>
<dbReference type="Proteomes" id="UP001501095">
    <property type="component" value="Unassembled WGS sequence"/>
</dbReference>
<evidence type="ECO:0000256" key="2">
    <source>
        <dbReference type="ARBA" id="ARBA00023026"/>
    </source>
</evidence>
<gene>
    <name evidence="3" type="ORF">GCM10010423_15070</name>
</gene>
<comment type="caution">
    <text evidence="3">The sequence shown here is derived from an EMBL/GenBank/DDBJ whole genome shotgun (WGS) entry which is preliminary data.</text>
</comment>
<reference evidence="3 4" key="1">
    <citation type="journal article" date="2019" name="Int. J. Syst. Evol. Microbiol.">
        <title>The Global Catalogue of Microorganisms (GCM) 10K type strain sequencing project: providing services to taxonomists for standard genome sequencing and annotation.</title>
        <authorList>
            <consortium name="The Broad Institute Genomics Platform"/>
            <consortium name="The Broad Institute Genome Sequencing Center for Infectious Disease"/>
            <person name="Wu L."/>
            <person name="Ma J."/>
        </authorList>
    </citation>
    <scope>NUCLEOTIDE SEQUENCE [LARGE SCALE GENOMIC DNA]</scope>
    <source>
        <strain evidence="3 4">JCM 6924</strain>
    </source>
</reference>
<keyword evidence="4" id="KW-1185">Reference proteome</keyword>
<evidence type="ECO:0000313" key="4">
    <source>
        <dbReference type="Proteomes" id="UP001501095"/>
    </source>
</evidence>
<dbReference type="InterPro" id="IPR017850">
    <property type="entry name" value="Alkaline_phosphatase_core_sf"/>
</dbReference>
<keyword evidence="2" id="KW-0843">Virulence</keyword>
<sequence>MLGALLPTAGCGAGRAETPRPDHIVVVIEQNQGFADIIGNPRAPYLNELAGRGASLTDFYSVTHPSQPNFLALFSGSPQGVRRDTCPHEFWERPNLAAALSDAGMTFAGYAQSMPRVGFTGCRQGPYVRRHNPWVNFDPLPSSINRPWTSFPRDFGKLPTVSFVVPDTEHDMSDGAVAKGDTWLRDNLDDYARWAMTHNSLLVVTWDEDREDRQANRVPAVLVGEQIEPGDHDQPNNLYGLLRTLLDAYGLPPIGHAEEAEPLDVWKDDV</sequence>
<name>A0ABN3NI28_9ACTN</name>
<dbReference type="InterPro" id="IPR007312">
    <property type="entry name" value="Phosphoesterase"/>
</dbReference>
<organism evidence="3 4">
    <name type="scientific">Streptomyces levis</name>
    <dbReference type="NCBI Taxonomy" id="285566"/>
    <lineage>
        <taxon>Bacteria</taxon>
        <taxon>Bacillati</taxon>
        <taxon>Actinomycetota</taxon>
        <taxon>Actinomycetes</taxon>
        <taxon>Kitasatosporales</taxon>
        <taxon>Streptomycetaceae</taxon>
        <taxon>Streptomyces</taxon>
    </lineage>
</organism>
<protein>
    <submittedName>
        <fullName evidence="3">Alkaline phosphatase family protein</fullName>
    </submittedName>
</protein>
<proteinExistence type="predicted"/>